<evidence type="ECO:0000256" key="8">
    <source>
        <dbReference type="PIRNR" id="PIRNR006630"/>
    </source>
</evidence>
<dbReference type="AlphaFoldDB" id="M1WWU1"/>
<name>M1WWU1_PSEP2</name>
<evidence type="ECO:0000256" key="3">
    <source>
        <dbReference type="ARBA" id="ARBA00022598"/>
    </source>
</evidence>
<evidence type="ECO:0000313" key="12">
    <source>
        <dbReference type="Proteomes" id="UP000011724"/>
    </source>
</evidence>
<feature type="binding site" evidence="7">
    <location>
        <begin position="346"/>
        <end position="353"/>
    </location>
    <ligand>
        <name>ATP</name>
        <dbReference type="ChEBI" id="CHEBI:30616"/>
    </ligand>
</feature>
<dbReference type="SUPFAM" id="SSF52402">
    <property type="entry name" value="Adenine nucleotide alpha hydrolases-like"/>
    <property type="match status" value="1"/>
</dbReference>
<feature type="active site" description="Proton acceptor; for glutaminase activity" evidence="7">
    <location>
        <position position="89"/>
    </location>
</feature>
<reference evidence="12" key="2">
    <citation type="journal article" date="2013" name="Stand. Genomic Sci.">
        <title>Complete genome sequence of Desulfocapsa sulfexigens, a marine deltaproteobacterium specialized in disproportionating inorganic sulfur compounds.</title>
        <authorList>
            <person name="Finster K.W."/>
            <person name="Kjeldsen K.U."/>
            <person name="Kube M."/>
            <person name="Reinhardt R."/>
            <person name="Mussmann M."/>
            <person name="Amann R."/>
            <person name="Schreiber L."/>
        </authorList>
    </citation>
    <scope>NUCLEOTIDE SEQUENCE [LARGE SCALE GENOMIC DNA]</scope>
    <source>
        <strain evidence="12">DSM 10523 / SB164P1</strain>
    </source>
</reference>
<dbReference type="Proteomes" id="UP000011724">
    <property type="component" value="Chromosome"/>
</dbReference>
<dbReference type="BioCyc" id="DPIE1322246:BN4_RS10495-MONOMER"/>
<feature type="binding site" evidence="7">
    <location>
        <position position="237"/>
    </location>
    <ligand>
        <name>L-glutamine</name>
        <dbReference type="ChEBI" id="CHEBI:58359"/>
    </ligand>
</feature>
<sequence length="598" mass="65459">MFTYGNRTVSYPSENDLLTISCQGGGRFCKEKQASTVARLPALAYQNQMKVAILQLNPVVGDIEGNASRILEAAQRAANLGADLCVTSELALTGYPPRDLLLYDGFVAKTRQAAETLAHDLPDMPLLLGCVERNTSGQGKPVYNCAMWCRDGNIKKVIRKTLLPTYDVFDEARYFEPAPVGDSEANIIRFNGTVIGVTICEDSWNDKDFWDNRTYARDPQEAMATHNPQMIINLSASPISLGKQALREKMLGAVARKYATQVIYANQTGGNDDLVFDGRSCAFRPDGSLMARAAGFAEQVFLVETDDTDNTITDDDFSRESETWHSLVMGTRDYVRKSGFSKSVVGLSGGIDSAVTAVVAAEALGAENVTCVLMPSPYSSRGSIDDSLELAKNLGMETVTLPIEPIMERFTETLAEPFAGYGPDTTEENIQSRIRGNLLMALSNKYRALLLTTGNKSELAVGYCTIYGDMSGGFAVISDVDKTGVFALARWYNDHIGPFIPEAIITKPPSAELRPDQMDQDSLPPYDVLDAILALHIEKHCSRDAIVDAGFSPEVVDKILGLVRFAEFKRRQAAPGIKLTPRSFGTGWRMPLACRREL</sequence>
<dbReference type="PIRSF" id="PIRSF006630">
    <property type="entry name" value="NADS_GAT"/>
    <property type="match status" value="1"/>
</dbReference>
<evidence type="ECO:0000256" key="9">
    <source>
        <dbReference type="RuleBase" id="RU003811"/>
    </source>
</evidence>
<dbReference type="GO" id="GO:0008795">
    <property type="term" value="F:NAD+ synthase activity"/>
    <property type="evidence" value="ECO:0007669"/>
    <property type="project" value="UniProtKB-UniRule"/>
</dbReference>
<dbReference type="CDD" id="cd00553">
    <property type="entry name" value="NAD_synthase"/>
    <property type="match status" value="1"/>
</dbReference>
<keyword evidence="5 7" id="KW-0067">ATP-binding</keyword>
<dbReference type="EC" id="6.3.5.1" evidence="7 8"/>
<evidence type="ECO:0000256" key="4">
    <source>
        <dbReference type="ARBA" id="ARBA00022741"/>
    </source>
</evidence>
<feature type="domain" description="CN hydrolase" evidence="10">
    <location>
        <begin position="49"/>
        <end position="307"/>
    </location>
</feature>
<evidence type="ECO:0000256" key="7">
    <source>
        <dbReference type="HAMAP-Rule" id="MF_02090"/>
    </source>
</evidence>
<evidence type="ECO:0000256" key="5">
    <source>
        <dbReference type="ARBA" id="ARBA00022840"/>
    </source>
</evidence>
<organism evidence="11 12">
    <name type="scientific">Pseudodesulfovibrio piezophilus (strain DSM 21447 / JCM 15486 / C1TLV30)</name>
    <name type="common">Desulfovibrio piezophilus</name>
    <dbReference type="NCBI Taxonomy" id="1322246"/>
    <lineage>
        <taxon>Bacteria</taxon>
        <taxon>Pseudomonadati</taxon>
        <taxon>Thermodesulfobacteriota</taxon>
        <taxon>Desulfovibrionia</taxon>
        <taxon>Desulfovibrionales</taxon>
        <taxon>Desulfovibrionaceae</taxon>
    </lineage>
</organism>
<dbReference type="PANTHER" id="PTHR23090">
    <property type="entry name" value="NH 3 /GLUTAMINE-DEPENDENT NAD + SYNTHETASE"/>
    <property type="match status" value="1"/>
</dbReference>
<evidence type="ECO:0000259" key="10">
    <source>
        <dbReference type="PROSITE" id="PS50263"/>
    </source>
</evidence>
<keyword evidence="6 7" id="KW-0520">NAD</keyword>
<dbReference type="Gene3D" id="3.40.50.620">
    <property type="entry name" value="HUPs"/>
    <property type="match status" value="1"/>
</dbReference>
<dbReference type="STRING" id="1322246.BN4_12088"/>
<feature type="binding site" evidence="7">
    <location>
        <position position="243"/>
    </location>
    <ligand>
        <name>L-glutamine</name>
        <dbReference type="ChEBI" id="CHEBI:58359"/>
    </ligand>
</feature>
<keyword evidence="3 7" id="KW-0436">Ligase</keyword>
<dbReference type="InterPro" id="IPR003694">
    <property type="entry name" value="NAD_synthase"/>
</dbReference>
<dbReference type="NCBIfam" id="NF010588">
    <property type="entry name" value="PRK13981.1"/>
    <property type="match status" value="1"/>
</dbReference>
<feature type="binding site" evidence="7">
    <location>
        <position position="569"/>
    </location>
    <ligand>
        <name>deamido-NAD(+)</name>
        <dbReference type="ChEBI" id="CHEBI:58437"/>
        <note>ligand shared between two neighboring subunits</note>
    </ligand>
</feature>
<dbReference type="GO" id="GO:0003952">
    <property type="term" value="F:NAD+ synthase (glutamine-hydrolyzing) activity"/>
    <property type="evidence" value="ECO:0007669"/>
    <property type="project" value="UniProtKB-UniRule"/>
</dbReference>
<evidence type="ECO:0000256" key="2">
    <source>
        <dbReference type="ARBA" id="ARBA00007145"/>
    </source>
</evidence>
<comment type="function">
    <text evidence="7">Catalyzes the ATP-dependent amidation of deamido-NAD to form NAD. Uses L-glutamine as a nitrogen source.</text>
</comment>
<dbReference type="Gene3D" id="3.60.110.10">
    <property type="entry name" value="Carbon-nitrogen hydrolase"/>
    <property type="match status" value="1"/>
</dbReference>
<dbReference type="GO" id="GO:0009435">
    <property type="term" value="P:NAD+ biosynthetic process"/>
    <property type="evidence" value="ECO:0007669"/>
    <property type="project" value="UniProtKB-UniRule"/>
</dbReference>
<comment type="similarity">
    <text evidence="9">Belongs to the NAD synthetase family.</text>
</comment>
<dbReference type="InterPro" id="IPR036526">
    <property type="entry name" value="C-N_Hydrolase_sf"/>
</dbReference>
<dbReference type="Pfam" id="PF00795">
    <property type="entry name" value="CN_hydrolase"/>
    <property type="match status" value="1"/>
</dbReference>
<feature type="binding site" evidence="7">
    <location>
        <position position="458"/>
    </location>
    <ligand>
        <name>deamido-NAD(+)</name>
        <dbReference type="ChEBI" id="CHEBI:58437"/>
        <note>ligand shared between two neighboring subunits</note>
    </ligand>
</feature>
<comment type="similarity">
    <text evidence="2 7 8">In the C-terminal section; belongs to the NAD synthetase family.</text>
</comment>
<proteinExistence type="inferred from homology"/>
<evidence type="ECO:0000256" key="6">
    <source>
        <dbReference type="ARBA" id="ARBA00023027"/>
    </source>
</evidence>
<dbReference type="PATRIC" id="fig|879567.3.peg.2222"/>
<dbReference type="GO" id="GO:0005524">
    <property type="term" value="F:ATP binding"/>
    <property type="evidence" value="ECO:0007669"/>
    <property type="project" value="UniProtKB-UniRule"/>
</dbReference>
<feature type="binding site" evidence="7">
    <location>
        <position position="429"/>
    </location>
    <ligand>
        <name>deamido-NAD(+)</name>
        <dbReference type="ChEBI" id="CHEBI:58437"/>
        <note>ligand shared between two neighboring subunits</note>
    </ligand>
</feature>
<comment type="caution">
    <text evidence="7">Lacks conserved residue(s) required for the propagation of feature annotation.</text>
</comment>
<dbReference type="FunFam" id="3.40.50.620:FF:000106">
    <property type="entry name" value="Glutamine-dependent NAD(+) synthetase"/>
    <property type="match status" value="1"/>
</dbReference>
<dbReference type="PROSITE" id="PS50263">
    <property type="entry name" value="CN_HYDROLASE"/>
    <property type="match status" value="1"/>
</dbReference>
<dbReference type="GO" id="GO:0005737">
    <property type="term" value="C:cytoplasm"/>
    <property type="evidence" value="ECO:0007669"/>
    <property type="project" value="InterPro"/>
</dbReference>
<dbReference type="GO" id="GO:0004359">
    <property type="term" value="F:glutaminase activity"/>
    <property type="evidence" value="ECO:0007669"/>
    <property type="project" value="InterPro"/>
</dbReference>
<dbReference type="InterPro" id="IPR003010">
    <property type="entry name" value="C-N_Hydrolase"/>
</dbReference>
<keyword evidence="4 7" id="KW-0547">Nucleotide-binding</keyword>
<evidence type="ECO:0000313" key="11">
    <source>
        <dbReference type="EMBL" id="CCH49323.1"/>
    </source>
</evidence>
<dbReference type="InterPro" id="IPR014729">
    <property type="entry name" value="Rossmann-like_a/b/a_fold"/>
</dbReference>
<dbReference type="UniPathway" id="UPA00253">
    <property type="reaction ID" value="UER00334"/>
</dbReference>
<feature type="active site" description="For glutaminase activity" evidence="7">
    <location>
        <position position="160"/>
    </location>
</feature>
<dbReference type="CDD" id="cd07570">
    <property type="entry name" value="GAT_Gln-NAD-synth"/>
    <property type="match status" value="1"/>
</dbReference>
<dbReference type="HOGENOM" id="CLU_022313_2_0_7"/>
<protein>
    <recommendedName>
        <fullName evidence="7 8">Glutamine-dependent NAD(+) synthetase</fullName>
        <ecNumber evidence="7 8">6.3.5.1</ecNumber>
    </recommendedName>
    <alternativeName>
        <fullName evidence="7 8">NAD(+) synthase [glutamine-hydrolyzing]</fullName>
    </alternativeName>
</protein>
<evidence type="ECO:0000256" key="1">
    <source>
        <dbReference type="ARBA" id="ARBA00005188"/>
    </source>
</evidence>
<gene>
    <name evidence="7 11" type="primary">nadE</name>
    <name evidence="11" type="ordered locus">BN4_12088</name>
</gene>
<dbReference type="Pfam" id="PF02540">
    <property type="entry name" value="NAD_synthase"/>
    <property type="match status" value="1"/>
</dbReference>
<dbReference type="InterPro" id="IPR014445">
    <property type="entry name" value="Gln-dep_NAD_synthase"/>
</dbReference>
<feature type="binding site" evidence="7">
    <location>
        <position position="166"/>
    </location>
    <ligand>
        <name>L-glutamine</name>
        <dbReference type="ChEBI" id="CHEBI:58359"/>
    </ligand>
</feature>
<comment type="catalytic activity">
    <reaction evidence="7 8">
        <text>deamido-NAD(+) + L-glutamine + ATP + H2O = L-glutamate + AMP + diphosphate + NAD(+) + H(+)</text>
        <dbReference type="Rhea" id="RHEA:24384"/>
        <dbReference type="ChEBI" id="CHEBI:15377"/>
        <dbReference type="ChEBI" id="CHEBI:15378"/>
        <dbReference type="ChEBI" id="CHEBI:29985"/>
        <dbReference type="ChEBI" id="CHEBI:30616"/>
        <dbReference type="ChEBI" id="CHEBI:33019"/>
        <dbReference type="ChEBI" id="CHEBI:57540"/>
        <dbReference type="ChEBI" id="CHEBI:58359"/>
        <dbReference type="ChEBI" id="CHEBI:58437"/>
        <dbReference type="ChEBI" id="CHEBI:456215"/>
        <dbReference type="EC" id="6.3.5.1"/>
    </reaction>
</comment>
<dbReference type="PANTHER" id="PTHR23090:SF9">
    <property type="entry name" value="GLUTAMINE-DEPENDENT NAD(+) SYNTHETASE"/>
    <property type="match status" value="1"/>
</dbReference>
<feature type="binding site" evidence="7">
    <location>
        <position position="453"/>
    </location>
    <ligand>
        <name>ATP</name>
        <dbReference type="ChEBI" id="CHEBI:30616"/>
    </ligand>
</feature>
<accession>M1WWU1</accession>
<dbReference type="HAMAP" id="MF_02090">
    <property type="entry name" value="NadE_glutamine_dep"/>
    <property type="match status" value="1"/>
</dbReference>
<dbReference type="SUPFAM" id="SSF56317">
    <property type="entry name" value="Carbon-nitrogen hydrolase"/>
    <property type="match status" value="1"/>
</dbReference>
<keyword evidence="12" id="KW-1185">Reference proteome</keyword>
<dbReference type="EMBL" id="FO203427">
    <property type="protein sequence ID" value="CCH49323.1"/>
    <property type="molecule type" value="Genomic_DNA"/>
</dbReference>
<dbReference type="eggNOG" id="COG0171">
    <property type="taxonomic scope" value="Bacteria"/>
</dbReference>
<dbReference type="eggNOG" id="COG0388">
    <property type="taxonomic scope" value="Bacteria"/>
</dbReference>
<dbReference type="InterPro" id="IPR022310">
    <property type="entry name" value="NAD/GMP_synthase"/>
</dbReference>
<reference evidence="11 12" key="1">
    <citation type="journal article" date="2013" name="PLoS ONE">
        <title>The first genomic and proteomic characterization of a deep-sea sulfate reducer: insights into the piezophilic lifestyle of Desulfovibrio piezophilus.</title>
        <authorList>
            <person name="Pradel N."/>
            <person name="Ji B."/>
            <person name="Gimenez G."/>
            <person name="Talla E."/>
            <person name="Lenoble P."/>
            <person name="Garel M."/>
            <person name="Tamburini C."/>
            <person name="Fourquet P."/>
            <person name="Lebrun R."/>
            <person name="Bertin P."/>
            <person name="Denis Y."/>
            <person name="Pophillat M."/>
            <person name="Barbe V."/>
            <person name="Ollivier B."/>
            <person name="Dolla A."/>
        </authorList>
    </citation>
    <scope>NUCLEOTIDE SEQUENCE [LARGE SCALE GENOMIC DNA]</scope>
    <source>
        <strain evidence="12">DSM 10523 / SB164P1</strain>
    </source>
</reference>
<dbReference type="KEGG" id="dpi:BN4_12088"/>
<feature type="active site" description="Nucleophile; for glutaminase activity" evidence="7">
    <location>
        <position position="200"/>
    </location>
</feature>
<dbReference type="NCBIfam" id="TIGR00552">
    <property type="entry name" value="nadE"/>
    <property type="match status" value="1"/>
</dbReference>
<comment type="pathway">
    <text evidence="1 7 8">Cofactor biosynthesis; NAD(+) biosynthesis; NAD(+) from deamido-NAD(+) (L-Gln route): step 1/1.</text>
</comment>